<gene>
    <name evidence="1" type="ORF">GF068_08485</name>
</gene>
<keyword evidence="2" id="KW-1185">Reference proteome</keyword>
<dbReference type="AlphaFoldDB" id="A0A6N7PNT2"/>
<comment type="caution">
    <text evidence="1">The sequence shown here is derived from an EMBL/GenBank/DDBJ whole genome shotgun (WGS) entry which is preliminary data.</text>
</comment>
<proteinExistence type="predicted"/>
<reference evidence="1 2" key="1">
    <citation type="submission" date="2019-10" db="EMBL/GenBank/DDBJ databases">
        <title>A soil myxobacterium in the family Polyangiaceae.</title>
        <authorList>
            <person name="Li Y."/>
            <person name="Wang J."/>
        </authorList>
    </citation>
    <scope>NUCLEOTIDE SEQUENCE [LARGE SCALE GENOMIC DNA]</scope>
    <source>
        <strain evidence="1 2">DSM 14734</strain>
    </source>
</reference>
<evidence type="ECO:0000313" key="1">
    <source>
        <dbReference type="EMBL" id="MRG91960.1"/>
    </source>
</evidence>
<accession>A0A6N7PNT2</accession>
<dbReference type="Proteomes" id="UP000440224">
    <property type="component" value="Unassembled WGS sequence"/>
</dbReference>
<sequence length="172" mass="18202">MFAGGVVRHSVIGARSRRQITRTRARAAMGCVAPPSESGFWTARAICRCVQKTPLVVVSSTLTSTPWMSATGELQPGISGARIHCAGPGGLALLYTNDEASQRVSPMSCIPSGSFHWIESTLSRSAHVDATCRAPSPIRAFELPISATFCSAITPVAPTARIERAIMTSMTV</sequence>
<organism evidence="1 2">
    <name type="scientific">Polyangium spumosum</name>
    <dbReference type="NCBI Taxonomy" id="889282"/>
    <lineage>
        <taxon>Bacteria</taxon>
        <taxon>Pseudomonadati</taxon>
        <taxon>Myxococcota</taxon>
        <taxon>Polyangia</taxon>
        <taxon>Polyangiales</taxon>
        <taxon>Polyangiaceae</taxon>
        <taxon>Polyangium</taxon>
    </lineage>
</organism>
<dbReference type="EMBL" id="WJIE01000002">
    <property type="protein sequence ID" value="MRG91960.1"/>
    <property type="molecule type" value="Genomic_DNA"/>
</dbReference>
<protein>
    <submittedName>
        <fullName evidence="1">Uncharacterized protein</fullName>
    </submittedName>
</protein>
<name>A0A6N7PNT2_9BACT</name>
<evidence type="ECO:0000313" key="2">
    <source>
        <dbReference type="Proteomes" id="UP000440224"/>
    </source>
</evidence>